<feature type="non-terminal residue" evidence="3">
    <location>
        <position position="406"/>
    </location>
</feature>
<feature type="compositionally biased region" description="Polar residues" evidence="2">
    <location>
        <begin position="328"/>
        <end position="339"/>
    </location>
</feature>
<evidence type="ECO:0000256" key="2">
    <source>
        <dbReference type="SAM" id="MobiDB-lite"/>
    </source>
</evidence>
<reference evidence="3" key="1">
    <citation type="submission" date="2020-04" db="EMBL/GenBank/DDBJ databases">
        <authorList>
            <person name="Alioto T."/>
            <person name="Alioto T."/>
            <person name="Gomez Garrido J."/>
        </authorList>
    </citation>
    <scope>NUCLEOTIDE SEQUENCE</scope>
    <source>
        <strain evidence="3">A484AB</strain>
    </source>
</reference>
<gene>
    <name evidence="3" type="ORF">PACLA_8A087150</name>
</gene>
<protein>
    <submittedName>
        <fullName evidence="3">Uncharacterized protein</fullName>
    </submittedName>
</protein>
<dbReference type="EMBL" id="CACRXK020024892">
    <property type="protein sequence ID" value="CAB4039046.1"/>
    <property type="molecule type" value="Genomic_DNA"/>
</dbReference>
<sequence>MDEGHALLSSDNIDFDLADKTSTNVVDQVKYINGTSKYLVVNDKNKFKWIGPFEGLKNLMNELTGKETKWSFPGGYCKLLELNEVAVRWYSDSNSLTINGKSCDEFKTQLIHLNKQLQLESEDTNAACVSGNGEIPINLDEEAASNESENQISTGQLNEYESLLNTVRSLEAKLESRINDLASEVHETRLELHVEKIARENLEAEYTELASEALEIRSELDIRNLTRDENEIIKSRDESISTVFNKGFLVKENASLKDENALLKQQINNYKCITSDLRTKVKDLENEKDSLVTVIKILHDDQNQHTCHANKSIASWNVVNNHKRSQIGRGSSKNYSTIGPSGDIRDKDGATRIKNQYIVLSDDIDNSEASEDDSVILKSTQAPQNKEIQDTSKERPKDPKHGCVAA</sequence>
<name>A0A6S7K145_PARCT</name>
<evidence type="ECO:0000256" key="1">
    <source>
        <dbReference type="SAM" id="Coils"/>
    </source>
</evidence>
<keyword evidence="1" id="KW-0175">Coiled coil</keyword>
<evidence type="ECO:0000313" key="3">
    <source>
        <dbReference type="EMBL" id="CAB4039046.1"/>
    </source>
</evidence>
<feature type="region of interest" description="Disordered" evidence="2">
    <location>
        <begin position="364"/>
        <end position="406"/>
    </location>
</feature>
<keyword evidence="4" id="KW-1185">Reference proteome</keyword>
<feature type="coiled-coil region" evidence="1">
    <location>
        <begin position="171"/>
        <end position="219"/>
    </location>
</feature>
<comment type="caution">
    <text evidence="3">The sequence shown here is derived from an EMBL/GenBank/DDBJ whole genome shotgun (WGS) entry which is preliminary data.</text>
</comment>
<organism evidence="3 4">
    <name type="scientific">Paramuricea clavata</name>
    <name type="common">Red gorgonian</name>
    <name type="synonym">Violescent sea-whip</name>
    <dbReference type="NCBI Taxonomy" id="317549"/>
    <lineage>
        <taxon>Eukaryota</taxon>
        <taxon>Metazoa</taxon>
        <taxon>Cnidaria</taxon>
        <taxon>Anthozoa</taxon>
        <taxon>Octocorallia</taxon>
        <taxon>Malacalcyonacea</taxon>
        <taxon>Plexauridae</taxon>
        <taxon>Paramuricea</taxon>
    </lineage>
</organism>
<feature type="compositionally biased region" description="Polar residues" evidence="2">
    <location>
        <begin position="377"/>
        <end position="386"/>
    </location>
</feature>
<feature type="region of interest" description="Disordered" evidence="2">
    <location>
        <begin position="324"/>
        <end position="343"/>
    </location>
</feature>
<feature type="compositionally biased region" description="Acidic residues" evidence="2">
    <location>
        <begin position="364"/>
        <end position="374"/>
    </location>
</feature>
<proteinExistence type="predicted"/>
<evidence type="ECO:0000313" key="4">
    <source>
        <dbReference type="Proteomes" id="UP001152795"/>
    </source>
</evidence>
<dbReference type="OrthoDB" id="28818at2759"/>
<dbReference type="AlphaFoldDB" id="A0A6S7K145"/>
<feature type="coiled-coil region" evidence="1">
    <location>
        <begin position="253"/>
        <end position="301"/>
    </location>
</feature>
<accession>A0A6S7K145</accession>
<dbReference type="Proteomes" id="UP001152795">
    <property type="component" value="Unassembled WGS sequence"/>
</dbReference>
<feature type="compositionally biased region" description="Basic and acidic residues" evidence="2">
    <location>
        <begin position="387"/>
        <end position="406"/>
    </location>
</feature>